<dbReference type="InterPro" id="IPR045857">
    <property type="entry name" value="O16G_dom_2"/>
</dbReference>
<dbReference type="RefSeq" id="WP_157980529.1">
    <property type="nucleotide sequence ID" value="NZ_JAAVUN010000020.1"/>
</dbReference>
<dbReference type="Proteomes" id="UP000521379">
    <property type="component" value="Unassembled WGS sequence"/>
</dbReference>
<reference evidence="2 3" key="1">
    <citation type="submission" date="2020-02" db="EMBL/GenBank/DDBJ databases">
        <authorList>
            <person name="Sun Q."/>
        </authorList>
    </citation>
    <scope>NUCLEOTIDE SEQUENCE [LARGE SCALE GENOMIC DNA]</scope>
    <source>
        <strain evidence="2 3">YIM 13062</strain>
    </source>
</reference>
<dbReference type="InterPro" id="IPR006047">
    <property type="entry name" value="GH13_cat_dom"/>
</dbReference>
<dbReference type="GO" id="GO:0005975">
    <property type="term" value="P:carbohydrate metabolic process"/>
    <property type="evidence" value="ECO:0007669"/>
    <property type="project" value="InterPro"/>
</dbReference>
<dbReference type="Pfam" id="PF00128">
    <property type="entry name" value="Alpha-amylase"/>
    <property type="match status" value="1"/>
</dbReference>
<dbReference type="EMBL" id="JAAVUN010000020">
    <property type="protein sequence ID" value="NKE10300.1"/>
    <property type="molecule type" value="Genomic_DNA"/>
</dbReference>
<keyword evidence="3" id="KW-1185">Reference proteome</keyword>
<sequence>MTASGRIQGVTITQNAQFEATADPLSLGHLLPASGADGADLPSGPHSIHALPSLAPQLSAVDSGTSDHASVDDLISMARARMQQIELGQQAQHAEFDRRLERHLEPLIRSMLQLYGQHIAPDELALVVGDLGSLLASSWLARSDFLRGMDSDREHQAPWWDSRHAVVGACYADRWAGGFQGVEQRIPYLKDLGVTHLRLLPPFLASESFDDGGFSVASYRSTNPKMGSIGQLADLGQRLQENGISLMLDVVLSRTAPDHPWANAAARHNSFFEEFYRIQPDGPTGDAAQRSVWAQGPAWERVVPGDPHDRRRVRTSEHAHQWDLDWTNPRVFVAMAGEMLHVAGLGAQVLRVGSPWHLWRGVPGTPDVLAAGRQVLRTLGTVLQIVAPSVVLESNDPVELRVTDGGIQVAEGLDRAALIWSSIATRDATLLAQEIRNHGAPLAGKGYLQPVRNHDALQWSFSDEVVTAAGLNPDAHRRFLGEFYSGRYQGSFATNPAVPSRSGRIGAAVCGTAASLAGIRHEPGPGADRVLLAHAVAFSLGGVPELWLGDELGVLDDPLWSLEAGHELDPRWAHRPRVEQALIDSRHDLFSVSGRLYGAIRRMLQVRAAAPEFDGQSVIDFDTRNEPVVGYQRPSSDGSVVLCLANFSDWGQYVTGETLSGFQSKATLLQEDTQIDLRNGVLLEAHGWAWIRCIPRRAPRL</sequence>
<dbReference type="InterPro" id="IPR017853">
    <property type="entry name" value="GH"/>
</dbReference>
<name>A0A846TTI0_9MICC</name>
<gene>
    <name evidence="2" type="ORF">GTW58_10225</name>
</gene>
<dbReference type="Gene3D" id="1.10.1740.10">
    <property type="match status" value="1"/>
</dbReference>
<evidence type="ECO:0000313" key="3">
    <source>
        <dbReference type="Proteomes" id="UP000521379"/>
    </source>
</evidence>
<evidence type="ECO:0000313" key="2">
    <source>
        <dbReference type="EMBL" id="NKE10300.1"/>
    </source>
</evidence>
<dbReference type="InterPro" id="IPR013780">
    <property type="entry name" value="Glyco_hydro_b"/>
</dbReference>
<dbReference type="SMART" id="SM00642">
    <property type="entry name" value="Aamy"/>
    <property type="match status" value="1"/>
</dbReference>
<proteinExistence type="predicted"/>
<dbReference type="Gene3D" id="3.20.20.80">
    <property type="entry name" value="Glycosidases"/>
    <property type="match status" value="1"/>
</dbReference>
<dbReference type="PANTHER" id="PTHR10357">
    <property type="entry name" value="ALPHA-AMYLASE FAMILY MEMBER"/>
    <property type="match status" value="1"/>
</dbReference>
<protein>
    <submittedName>
        <fullName evidence="2">Amylosucrase</fullName>
    </submittedName>
</protein>
<comment type="caution">
    <text evidence="2">The sequence shown here is derived from an EMBL/GenBank/DDBJ whole genome shotgun (WGS) entry which is preliminary data.</text>
</comment>
<dbReference type="PANTHER" id="PTHR10357:SF213">
    <property type="entry name" value="ALPHA AMYLASE CATALYTIC REGION"/>
    <property type="match status" value="1"/>
</dbReference>
<dbReference type="Gene3D" id="3.90.400.10">
    <property type="entry name" value="Oligo-1,6-glucosidase, Domain 2"/>
    <property type="match status" value="1"/>
</dbReference>
<organism evidence="2 3">
    <name type="scientific">Kocuria subflava</name>
    <dbReference type="NCBI Taxonomy" id="1736139"/>
    <lineage>
        <taxon>Bacteria</taxon>
        <taxon>Bacillati</taxon>
        <taxon>Actinomycetota</taxon>
        <taxon>Actinomycetes</taxon>
        <taxon>Micrococcales</taxon>
        <taxon>Micrococcaceae</taxon>
        <taxon>Kocuria</taxon>
    </lineage>
</organism>
<dbReference type="Gene3D" id="2.60.40.1180">
    <property type="entry name" value="Golgi alpha-mannosidase II"/>
    <property type="match status" value="1"/>
</dbReference>
<dbReference type="SUPFAM" id="SSF51445">
    <property type="entry name" value="(Trans)glycosidases"/>
    <property type="match status" value="1"/>
</dbReference>
<dbReference type="AlphaFoldDB" id="A0A846TTI0"/>
<accession>A0A846TTI0</accession>
<dbReference type="SUPFAM" id="SSF51011">
    <property type="entry name" value="Glycosyl hydrolase domain"/>
    <property type="match status" value="1"/>
</dbReference>
<evidence type="ECO:0000259" key="1">
    <source>
        <dbReference type="SMART" id="SM00642"/>
    </source>
</evidence>
<feature type="domain" description="Glycosyl hydrolase family 13 catalytic" evidence="1">
    <location>
        <begin position="169"/>
        <end position="586"/>
    </location>
</feature>